<gene>
    <name evidence="6" type="ORF">HCN51_47895</name>
</gene>
<dbReference type="InterPro" id="IPR046346">
    <property type="entry name" value="Aminoacid_DH-like_N_sf"/>
</dbReference>
<dbReference type="PANTHER" id="PTHR42722:SF1">
    <property type="entry name" value="VALINE DEHYDROGENASE"/>
    <property type="match status" value="1"/>
</dbReference>
<dbReference type="PANTHER" id="PTHR42722">
    <property type="entry name" value="LEUCINE DEHYDROGENASE"/>
    <property type="match status" value="1"/>
</dbReference>
<name>A0ABX1BPI1_9ACTN</name>
<evidence type="ECO:0000313" key="7">
    <source>
        <dbReference type="Proteomes" id="UP000696294"/>
    </source>
</evidence>
<protein>
    <submittedName>
        <fullName evidence="6">Amino acid dehydrogenase</fullName>
    </submittedName>
</protein>
<dbReference type="Pfam" id="PF00208">
    <property type="entry name" value="ELFV_dehydrog"/>
    <property type="match status" value="2"/>
</dbReference>
<dbReference type="Gene3D" id="3.40.50.10860">
    <property type="entry name" value="Leucine Dehydrogenase, chain A, domain 1"/>
    <property type="match status" value="1"/>
</dbReference>
<dbReference type="Pfam" id="PF02812">
    <property type="entry name" value="ELFV_dehydrog_N"/>
    <property type="match status" value="1"/>
</dbReference>
<comment type="similarity">
    <text evidence="1 4">Belongs to the Glu/Leu/Phe/Val dehydrogenases family.</text>
</comment>
<dbReference type="InterPro" id="IPR006096">
    <property type="entry name" value="Glu/Leu/Phe/Val/Trp_DH_C"/>
</dbReference>
<evidence type="ECO:0000256" key="4">
    <source>
        <dbReference type="RuleBase" id="RU004417"/>
    </source>
</evidence>
<dbReference type="InterPro" id="IPR036291">
    <property type="entry name" value="NAD(P)-bd_dom_sf"/>
</dbReference>
<sequence length="340" mass="35425">MSITSSPGFDQHESLAFHHDPETGLRAFVAIHRKRDGRGCGGIRYRPYSSEQAAIDDVLRLSAAMTRKAVLAGVAAGGAKSCVLADPSRPKTPALLQAMGQVVHSYGGAYVCAPDVGIGTEDLAVIRSVTPHVVAVDHPAAPYTARGTFRGIEAVAEWKLGRDRLEGVRVAIQGAGNVGAQLARLLVAAGAIVTIADTDTAKADALASELGARSIDPTALLDAEADILAPCALGGVLTRASVERLRVRAVAGAANNQLADPDAGRALASRGIAFAPDFVISAGGLIAGEHELDGFDESAVHEHIDRIRTTVLHVLERAATQSITETEAAERMVAERMGTR</sequence>
<dbReference type="SUPFAM" id="SSF51735">
    <property type="entry name" value="NAD(P)-binding Rossmann-fold domains"/>
    <property type="match status" value="1"/>
</dbReference>
<dbReference type="InterPro" id="IPR006095">
    <property type="entry name" value="Glu/Leu/Phe/Val/Trp_DH"/>
</dbReference>
<evidence type="ECO:0000256" key="1">
    <source>
        <dbReference type="ARBA" id="ARBA00006382"/>
    </source>
</evidence>
<dbReference type="CDD" id="cd01075">
    <property type="entry name" value="NAD_bind_Leu_Phe_Val_DH"/>
    <property type="match status" value="1"/>
</dbReference>
<feature type="domain" description="Glutamate/phenylalanine/leucine/valine/L-tryptophan dehydrogenase C-terminal" evidence="5">
    <location>
        <begin position="140"/>
        <end position="340"/>
    </location>
</feature>
<organism evidence="6 7">
    <name type="scientific">Nonomuraea composti</name>
    <dbReference type="NCBI Taxonomy" id="2720023"/>
    <lineage>
        <taxon>Bacteria</taxon>
        <taxon>Bacillati</taxon>
        <taxon>Actinomycetota</taxon>
        <taxon>Actinomycetes</taxon>
        <taxon>Streptosporangiales</taxon>
        <taxon>Streptosporangiaceae</taxon>
        <taxon>Nonomuraea</taxon>
    </lineage>
</organism>
<dbReference type="InterPro" id="IPR016211">
    <property type="entry name" value="Glu/Phe/Leu/Val/Trp_DH_bac/arc"/>
</dbReference>
<keyword evidence="3" id="KW-0520">NAD</keyword>
<evidence type="ECO:0000313" key="6">
    <source>
        <dbReference type="EMBL" id="NJP97068.1"/>
    </source>
</evidence>
<dbReference type="Proteomes" id="UP000696294">
    <property type="component" value="Unassembled WGS sequence"/>
</dbReference>
<keyword evidence="2 4" id="KW-0560">Oxidoreductase</keyword>
<evidence type="ECO:0000259" key="5">
    <source>
        <dbReference type="SMART" id="SM00839"/>
    </source>
</evidence>
<dbReference type="Gene3D" id="3.40.50.720">
    <property type="entry name" value="NAD(P)-binding Rossmann-like Domain"/>
    <property type="match status" value="1"/>
</dbReference>
<accession>A0ABX1BPI1</accession>
<proteinExistence type="inferred from homology"/>
<evidence type="ECO:0000256" key="3">
    <source>
        <dbReference type="ARBA" id="ARBA00023027"/>
    </source>
</evidence>
<comment type="caution">
    <text evidence="6">The sequence shown here is derived from an EMBL/GenBank/DDBJ whole genome shotgun (WGS) entry which is preliminary data.</text>
</comment>
<dbReference type="SUPFAM" id="SSF53223">
    <property type="entry name" value="Aminoacid dehydrogenase-like, N-terminal domain"/>
    <property type="match status" value="1"/>
</dbReference>
<dbReference type="InterPro" id="IPR006097">
    <property type="entry name" value="Glu/Leu/Phe/Val/Trp_DH_dimer"/>
</dbReference>
<dbReference type="RefSeq" id="WP_168018677.1">
    <property type="nucleotide sequence ID" value="NZ_JAATEP010000059.1"/>
</dbReference>
<evidence type="ECO:0000256" key="2">
    <source>
        <dbReference type="ARBA" id="ARBA00023002"/>
    </source>
</evidence>
<dbReference type="PIRSF" id="PIRSF000188">
    <property type="entry name" value="Phe_leu_dh"/>
    <property type="match status" value="1"/>
</dbReference>
<dbReference type="SMART" id="SM00839">
    <property type="entry name" value="ELFV_dehydrog"/>
    <property type="match status" value="1"/>
</dbReference>
<dbReference type="EMBL" id="JAATEP010000059">
    <property type="protein sequence ID" value="NJP97068.1"/>
    <property type="molecule type" value="Genomic_DNA"/>
</dbReference>
<reference evidence="6 7" key="1">
    <citation type="submission" date="2020-03" db="EMBL/GenBank/DDBJ databases">
        <title>WGS of actinomycetes isolated from Thailand.</title>
        <authorList>
            <person name="Thawai C."/>
        </authorList>
    </citation>
    <scope>NUCLEOTIDE SEQUENCE [LARGE SCALE GENOMIC DNA]</scope>
    <source>
        <strain evidence="6 7">FMUSA5-5</strain>
    </source>
</reference>
<keyword evidence="7" id="KW-1185">Reference proteome</keyword>
<dbReference type="PRINTS" id="PR00082">
    <property type="entry name" value="GLFDHDRGNASE"/>
</dbReference>